<dbReference type="GO" id="GO:0016787">
    <property type="term" value="F:hydrolase activity"/>
    <property type="evidence" value="ECO:0007669"/>
    <property type="project" value="UniProtKB-KW"/>
</dbReference>
<dbReference type="EMBL" id="BTCM01000002">
    <property type="protein sequence ID" value="GMK56123.1"/>
    <property type="molecule type" value="Genomic_DNA"/>
</dbReference>
<protein>
    <recommendedName>
        <fullName evidence="8">Alpha-N-acetylglucosaminidase</fullName>
    </recommendedName>
</protein>
<dbReference type="InterPro" id="IPR029018">
    <property type="entry name" value="Hex-like_dom2"/>
</dbReference>
<dbReference type="Gene3D" id="3.20.20.80">
    <property type="entry name" value="Glycosidases"/>
    <property type="match status" value="1"/>
</dbReference>
<dbReference type="InterPro" id="IPR024732">
    <property type="entry name" value="NAGLU_C"/>
</dbReference>
<feature type="domain" description="Alpha-N-acetylglucosaminidase tim-barrel" evidence="3">
    <location>
        <begin position="140"/>
        <end position="476"/>
    </location>
</feature>
<feature type="domain" description="Alpha-N-acetylglucosaminidase C-terminal" evidence="5">
    <location>
        <begin position="485"/>
        <end position="762"/>
    </location>
</feature>
<gene>
    <name evidence="6" type="ORF">CspeluHIS016_0211790</name>
</gene>
<reference evidence="6" key="2">
    <citation type="submission" date="2023-06" db="EMBL/GenBank/DDBJ databases">
        <authorList>
            <person name="Kobayashi Y."/>
            <person name="Kayamori A."/>
            <person name="Aoki K."/>
            <person name="Shiwa Y."/>
            <person name="Fujita N."/>
            <person name="Sugita T."/>
            <person name="Iwasaki W."/>
            <person name="Tanaka N."/>
            <person name="Takashima M."/>
        </authorList>
    </citation>
    <scope>NUCLEOTIDE SEQUENCE</scope>
    <source>
        <strain evidence="6">HIS016</strain>
    </source>
</reference>
<keyword evidence="2" id="KW-0732">Signal</keyword>
<dbReference type="InterPro" id="IPR007781">
    <property type="entry name" value="NAGLU"/>
</dbReference>
<evidence type="ECO:0000259" key="4">
    <source>
        <dbReference type="Pfam" id="PF12971"/>
    </source>
</evidence>
<dbReference type="Gene3D" id="3.30.379.10">
    <property type="entry name" value="Chitobiase/beta-hexosaminidase domain 2-like"/>
    <property type="match status" value="1"/>
</dbReference>
<accession>A0AAD3YBI0</accession>
<evidence type="ECO:0000259" key="5">
    <source>
        <dbReference type="Pfam" id="PF12972"/>
    </source>
</evidence>
<dbReference type="Pfam" id="PF05089">
    <property type="entry name" value="NAGLU"/>
    <property type="match status" value="1"/>
</dbReference>
<feature type="signal peptide" evidence="2">
    <location>
        <begin position="1"/>
        <end position="16"/>
    </location>
</feature>
<organism evidence="6 7">
    <name type="scientific">Cutaneotrichosporon spelunceum</name>
    <dbReference type="NCBI Taxonomy" id="1672016"/>
    <lineage>
        <taxon>Eukaryota</taxon>
        <taxon>Fungi</taxon>
        <taxon>Dikarya</taxon>
        <taxon>Basidiomycota</taxon>
        <taxon>Agaricomycotina</taxon>
        <taxon>Tremellomycetes</taxon>
        <taxon>Trichosporonales</taxon>
        <taxon>Trichosporonaceae</taxon>
        <taxon>Cutaneotrichosporon</taxon>
    </lineage>
</organism>
<dbReference type="PANTHER" id="PTHR12872:SF1">
    <property type="entry name" value="ALPHA-N-ACETYLGLUCOSAMINIDASE"/>
    <property type="match status" value="1"/>
</dbReference>
<evidence type="ECO:0000256" key="2">
    <source>
        <dbReference type="SAM" id="SignalP"/>
    </source>
</evidence>
<dbReference type="Pfam" id="PF12972">
    <property type="entry name" value="NAGLU_C"/>
    <property type="match status" value="1"/>
</dbReference>
<dbReference type="Pfam" id="PF12971">
    <property type="entry name" value="NAGLU_N"/>
    <property type="match status" value="1"/>
</dbReference>
<feature type="chain" id="PRO_5041910661" description="Alpha-N-acetylglucosaminidase" evidence="2">
    <location>
        <begin position="17"/>
        <end position="776"/>
    </location>
</feature>
<dbReference type="AlphaFoldDB" id="A0AAD3YBI0"/>
<evidence type="ECO:0000313" key="6">
    <source>
        <dbReference type="EMBL" id="GMK56123.1"/>
    </source>
</evidence>
<dbReference type="InterPro" id="IPR024733">
    <property type="entry name" value="NAGLU_tim-barrel"/>
</dbReference>
<keyword evidence="7" id="KW-1185">Reference proteome</keyword>
<sequence length="776" mass="84971">MKYPILLLLSLFGAAATPLAPRSPHALSAKAATGPIGSEPSGPAALQALVARRLPPTLQGRFTFVTANVSEYGNDAYTAVAKGGKITITSATTPGLSRGLLAYLRSLGGDMFWSGHTFTDDLAACIKDAKVTGGAWAQIRHLFNMVTYSYSMAFYDWDKLEYLLDWAALHGYNLPLAPGGQEYIVAEMLGDFGLSEEVILNFTTGPAFHSWSRRSNIRASWAATTTLDWLDKQWALQTCIVSPMVALGMTPILPGFTGMVPAELHAIIGGPPFQQTPRWNNFPDEYSRNSRIDPTSSTWAVVQKAFLAKQRELYGGWTSGYYNTDLFTEMAPVSTNPGYLRNLSNNVMESLNASEPSAVWVMNGWFMANDSAHWTPKAVKAFLSPISPNATVILDLASESLPQYIRVSNFFGHRWIWNTLINYGQNNGMYGRLQMWCNAIIGAKNNGDNMVGQGLTMEGINNNENVFELATDQAWSSAPIDLPAWTRDWVLRRYALGAAQDSAEAATQAAWLLLDNSVYADCGGTDDPVQCTTHSIFDVVPNVTGITNVTGHYLATKITYNTLDVVAALDHLLAAADARASLAKQPAFRYDLVDVARQALFDAGINLYLRLMAAWRAGDEPSITGNGTQIVDLLHDIDRVLATDRNFQLSTWVNDARAFGADVPAQDSLEFQARNQITVWGPVPAPTGWELDQYAAKQWAGVVGDVFGSTWDMFYKHCRKSGRSYGAWTDKMLAFEGNWNGLHLNATGPVPETGDAVGTVKAARAKWDAILTERVY</sequence>
<evidence type="ECO:0000256" key="1">
    <source>
        <dbReference type="ARBA" id="ARBA00022801"/>
    </source>
</evidence>
<evidence type="ECO:0000313" key="7">
    <source>
        <dbReference type="Proteomes" id="UP001222932"/>
    </source>
</evidence>
<dbReference type="InterPro" id="IPR024240">
    <property type="entry name" value="NAGLU_N"/>
</dbReference>
<dbReference type="Proteomes" id="UP001222932">
    <property type="component" value="Unassembled WGS sequence"/>
</dbReference>
<evidence type="ECO:0008006" key="8">
    <source>
        <dbReference type="Google" id="ProtNLM"/>
    </source>
</evidence>
<keyword evidence="1" id="KW-0378">Hydrolase</keyword>
<dbReference type="Gene3D" id="1.20.120.670">
    <property type="entry name" value="N-acetyl-b-d-glucoasminidase"/>
    <property type="match status" value="1"/>
</dbReference>
<comment type="caution">
    <text evidence="6">The sequence shown here is derived from an EMBL/GenBank/DDBJ whole genome shotgun (WGS) entry which is preliminary data.</text>
</comment>
<dbReference type="PANTHER" id="PTHR12872">
    <property type="entry name" value="ALPHA-N-ACETYLGLUCOSAMINIDASE"/>
    <property type="match status" value="1"/>
</dbReference>
<feature type="domain" description="Alpha-N-acetylglucosaminidase N-terminal" evidence="4">
    <location>
        <begin position="45"/>
        <end position="117"/>
    </location>
</feature>
<proteinExistence type="predicted"/>
<name>A0AAD3YBI0_9TREE</name>
<reference evidence="6" key="1">
    <citation type="journal article" date="2023" name="BMC Genomics">
        <title>Chromosome-level genome assemblies of Cutaneotrichosporon spp. (Trichosporonales, Basidiomycota) reveal imbalanced evolution between nucleotide sequences and chromosome synteny.</title>
        <authorList>
            <person name="Kobayashi Y."/>
            <person name="Kayamori A."/>
            <person name="Aoki K."/>
            <person name="Shiwa Y."/>
            <person name="Matsutani M."/>
            <person name="Fujita N."/>
            <person name="Sugita T."/>
            <person name="Iwasaki W."/>
            <person name="Tanaka N."/>
            <person name="Takashima M."/>
        </authorList>
    </citation>
    <scope>NUCLEOTIDE SEQUENCE</scope>
    <source>
        <strain evidence="6">HIS016</strain>
    </source>
</reference>
<evidence type="ECO:0000259" key="3">
    <source>
        <dbReference type="Pfam" id="PF05089"/>
    </source>
</evidence>